<gene>
    <name evidence="2" type="ORF">Slati_2906700</name>
</gene>
<proteinExistence type="predicted"/>
<evidence type="ECO:0000256" key="1">
    <source>
        <dbReference type="SAM" id="MobiDB-lite"/>
    </source>
</evidence>
<evidence type="ECO:0000313" key="2">
    <source>
        <dbReference type="EMBL" id="KAL0427319.1"/>
    </source>
</evidence>
<organism evidence="2">
    <name type="scientific">Sesamum latifolium</name>
    <dbReference type="NCBI Taxonomy" id="2727402"/>
    <lineage>
        <taxon>Eukaryota</taxon>
        <taxon>Viridiplantae</taxon>
        <taxon>Streptophyta</taxon>
        <taxon>Embryophyta</taxon>
        <taxon>Tracheophyta</taxon>
        <taxon>Spermatophyta</taxon>
        <taxon>Magnoliopsida</taxon>
        <taxon>eudicotyledons</taxon>
        <taxon>Gunneridae</taxon>
        <taxon>Pentapetalae</taxon>
        <taxon>asterids</taxon>
        <taxon>lamiids</taxon>
        <taxon>Lamiales</taxon>
        <taxon>Pedaliaceae</taxon>
        <taxon>Sesamum</taxon>
    </lineage>
</organism>
<reference evidence="2" key="1">
    <citation type="submission" date="2020-06" db="EMBL/GenBank/DDBJ databases">
        <authorList>
            <person name="Li T."/>
            <person name="Hu X."/>
            <person name="Zhang T."/>
            <person name="Song X."/>
            <person name="Zhang H."/>
            <person name="Dai N."/>
            <person name="Sheng W."/>
            <person name="Hou X."/>
            <person name="Wei L."/>
        </authorList>
    </citation>
    <scope>NUCLEOTIDE SEQUENCE</scope>
    <source>
        <strain evidence="2">KEN1</strain>
        <tissue evidence="2">Leaf</tissue>
    </source>
</reference>
<reference evidence="2" key="2">
    <citation type="journal article" date="2024" name="Plant">
        <title>Genomic evolution and insights into agronomic trait innovations of Sesamum species.</title>
        <authorList>
            <person name="Miao H."/>
            <person name="Wang L."/>
            <person name="Qu L."/>
            <person name="Liu H."/>
            <person name="Sun Y."/>
            <person name="Le M."/>
            <person name="Wang Q."/>
            <person name="Wei S."/>
            <person name="Zheng Y."/>
            <person name="Lin W."/>
            <person name="Duan Y."/>
            <person name="Cao H."/>
            <person name="Xiong S."/>
            <person name="Wang X."/>
            <person name="Wei L."/>
            <person name="Li C."/>
            <person name="Ma Q."/>
            <person name="Ju M."/>
            <person name="Zhao R."/>
            <person name="Li G."/>
            <person name="Mu C."/>
            <person name="Tian Q."/>
            <person name="Mei H."/>
            <person name="Zhang T."/>
            <person name="Gao T."/>
            <person name="Zhang H."/>
        </authorList>
    </citation>
    <scope>NUCLEOTIDE SEQUENCE</scope>
    <source>
        <strain evidence="2">KEN1</strain>
    </source>
</reference>
<dbReference type="EMBL" id="JACGWN010000010">
    <property type="protein sequence ID" value="KAL0427319.1"/>
    <property type="molecule type" value="Genomic_DNA"/>
</dbReference>
<dbReference type="AlphaFoldDB" id="A0AAW2VEA9"/>
<name>A0AAW2VEA9_9LAMI</name>
<accession>A0AAW2VEA9</accession>
<feature type="region of interest" description="Disordered" evidence="1">
    <location>
        <begin position="1"/>
        <end position="57"/>
    </location>
</feature>
<sequence length="118" mass="13000">MDGLFGAPAKRAPGRGTLSLRSPAGEIERHPFSEEAMADELSPTGRSPIRADYDGTTKPQEHCFDSRMWPYFTAIQMESNVGYSLLHLQGQHNNGSTTTIWFNQNLLGVSLPFLASIC</sequence>
<comment type="caution">
    <text evidence="2">The sequence shown here is derived from an EMBL/GenBank/DDBJ whole genome shotgun (WGS) entry which is preliminary data.</text>
</comment>
<protein>
    <submittedName>
        <fullName evidence="2">Uncharacterized protein</fullName>
    </submittedName>
</protein>